<keyword evidence="5" id="KW-0479">Metal-binding</keyword>
<dbReference type="GO" id="GO:0046872">
    <property type="term" value="F:metal ion binding"/>
    <property type="evidence" value="ECO:0007669"/>
    <property type="project" value="UniProtKB-KW"/>
</dbReference>
<evidence type="ECO:0000256" key="4">
    <source>
        <dbReference type="ARBA" id="ARBA00022692"/>
    </source>
</evidence>
<dbReference type="AlphaFoldDB" id="A0A4E0RXV4"/>
<comment type="caution">
    <text evidence="12">The sequence shown here is derived from an EMBL/GenBank/DDBJ whole genome shotgun (WGS) entry which is preliminary data.</text>
</comment>
<keyword evidence="9" id="KW-0464">Manganese</keyword>
<keyword evidence="6" id="KW-0378">Hydrolase</keyword>
<evidence type="ECO:0000256" key="6">
    <source>
        <dbReference type="ARBA" id="ARBA00022801"/>
    </source>
</evidence>
<evidence type="ECO:0000256" key="8">
    <source>
        <dbReference type="ARBA" id="ARBA00023136"/>
    </source>
</evidence>
<dbReference type="InterPro" id="IPR033308">
    <property type="entry name" value="PGAP5/Cdc1/Ted1"/>
</dbReference>
<organism evidence="12 13">
    <name type="scientific">Fasciola hepatica</name>
    <name type="common">Liver fluke</name>
    <dbReference type="NCBI Taxonomy" id="6192"/>
    <lineage>
        <taxon>Eukaryota</taxon>
        <taxon>Metazoa</taxon>
        <taxon>Spiralia</taxon>
        <taxon>Lophotrochozoa</taxon>
        <taxon>Platyhelminthes</taxon>
        <taxon>Trematoda</taxon>
        <taxon>Digenea</taxon>
        <taxon>Plagiorchiida</taxon>
        <taxon>Echinostomata</taxon>
        <taxon>Echinostomatoidea</taxon>
        <taxon>Fasciolidae</taxon>
        <taxon>Fasciola</taxon>
    </lineage>
</organism>
<evidence type="ECO:0000256" key="2">
    <source>
        <dbReference type="ARBA" id="ARBA00004141"/>
    </source>
</evidence>
<feature type="domain" description="Calcineurin-like phosphoesterase" evidence="11">
    <location>
        <begin position="56"/>
        <end position="324"/>
    </location>
</feature>
<dbReference type="Proteomes" id="UP000230066">
    <property type="component" value="Unassembled WGS sequence"/>
</dbReference>
<comment type="subcellular location">
    <subcellularLocation>
        <location evidence="2">Membrane</location>
        <topology evidence="2">Multi-pass membrane protein</topology>
    </subcellularLocation>
</comment>
<dbReference type="GO" id="GO:0016787">
    <property type="term" value="F:hydrolase activity"/>
    <property type="evidence" value="ECO:0007669"/>
    <property type="project" value="UniProtKB-KW"/>
</dbReference>
<sequence length="414" mass="48311">MRVSQCCPRRCMRRILTVIFSFALLSLFCEYTIYYIFIMQCSWPVLSTQMSDTEVLRILVLADPHLVGVYKGHYFDRMRRDWQMTRAFAAATFIHTPRVVFILGDLFDEGLWSNDVEFHKQLVRYHRIFAHDRSRIVLKNLVGNHDIGFHYAIHPYLDWRFRKQLTGSENTTAVRLWVHAGIPFVLANSMAFEDDHCHLCMEAQQNVFDIGRHLSCSPKQRLRNATVPCPARLVINENRVPSFLDSNSETQQLNAYTRPILLLHFPLFRKNEFECATDNAWDAMPYKDRKTAYRPKWDCLSESATSELLRKLRPRLVLSGHSHYSCLRNHSIPGESNISVPEYTVASFSWRNLPNPSFLMVSVTKTQHAVHKCYLPQETIIIVVYFLGISAILFGPCLRRFFRHVRCRMGCSSH</sequence>
<comment type="cofactor">
    <cofactor evidence="1">
        <name>Mn(2+)</name>
        <dbReference type="ChEBI" id="CHEBI:29035"/>
    </cofactor>
</comment>
<dbReference type="PANTHER" id="PTHR13315">
    <property type="entry name" value="METALLO PHOSPHOESTERASE RELATED"/>
    <property type="match status" value="1"/>
</dbReference>
<evidence type="ECO:0000256" key="5">
    <source>
        <dbReference type="ARBA" id="ARBA00022723"/>
    </source>
</evidence>
<dbReference type="PANTHER" id="PTHR13315:SF0">
    <property type="entry name" value="METALLOPHOSPHOESTERASE 1"/>
    <property type="match status" value="1"/>
</dbReference>
<keyword evidence="8 10" id="KW-0472">Membrane</keyword>
<reference evidence="12" key="1">
    <citation type="submission" date="2019-03" db="EMBL/GenBank/DDBJ databases">
        <title>Improved annotation for the trematode Fasciola hepatica.</title>
        <authorList>
            <person name="Choi Y.-J."/>
            <person name="Martin J."/>
            <person name="Mitreva M."/>
        </authorList>
    </citation>
    <scope>NUCLEOTIDE SEQUENCE [LARGE SCALE GENOMIC DNA]</scope>
</reference>
<comment type="similarity">
    <text evidence="3">Belongs to the metallophosphoesterase superfamily. MPPE1 family.</text>
</comment>
<evidence type="ECO:0000259" key="11">
    <source>
        <dbReference type="Pfam" id="PF00149"/>
    </source>
</evidence>
<dbReference type="Pfam" id="PF00149">
    <property type="entry name" value="Metallophos"/>
    <property type="match status" value="1"/>
</dbReference>
<dbReference type="InterPro" id="IPR029052">
    <property type="entry name" value="Metallo-depent_PP-like"/>
</dbReference>
<evidence type="ECO:0000313" key="13">
    <source>
        <dbReference type="Proteomes" id="UP000230066"/>
    </source>
</evidence>
<name>A0A4E0RXV4_FASHE</name>
<dbReference type="GO" id="GO:0016020">
    <property type="term" value="C:membrane"/>
    <property type="evidence" value="ECO:0007669"/>
    <property type="project" value="UniProtKB-SubCell"/>
</dbReference>
<dbReference type="GO" id="GO:0006506">
    <property type="term" value="P:GPI anchor biosynthetic process"/>
    <property type="evidence" value="ECO:0007669"/>
    <property type="project" value="InterPro"/>
</dbReference>
<dbReference type="EMBL" id="JXXN02004101">
    <property type="protein sequence ID" value="THD20880.1"/>
    <property type="molecule type" value="Genomic_DNA"/>
</dbReference>
<proteinExistence type="inferred from homology"/>
<dbReference type="Gene3D" id="3.60.21.10">
    <property type="match status" value="1"/>
</dbReference>
<keyword evidence="13" id="KW-1185">Reference proteome</keyword>
<keyword evidence="4 10" id="KW-0812">Transmembrane</keyword>
<evidence type="ECO:0000256" key="9">
    <source>
        <dbReference type="ARBA" id="ARBA00023211"/>
    </source>
</evidence>
<evidence type="ECO:0000256" key="3">
    <source>
        <dbReference type="ARBA" id="ARBA00008895"/>
    </source>
</evidence>
<feature type="transmembrane region" description="Helical" evidence="10">
    <location>
        <begin position="380"/>
        <end position="398"/>
    </location>
</feature>
<keyword evidence="7 10" id="KW-1133">Transmembrane helix</keyword>
<evidence type="ECO:0000256" key="7">
    <source>
        <dbReference type="ARBA" id="ARBA00022989"/>
    </source>
</evidence>
<evidence type="ECO:0000313" key="12">
    <source>
        <dbReference type="EMBL" id="THD20880.1"/>
    </source>
</evidence>
<evidence type="ECO:0000256" key="1">
    <source>
        <dbReference type="ARBA" id="ARBA00001936"/>
    </source>
</evidence>
<evidence type="ECO:0000256" key="10">
    <source>
        <dbReference type="SAM" id="Phobius"/>
    </source>
</evidence>
<protein>
    <submittedName>
        <fullName evidence="12">Metallophosphoesterase 1</fullName>
    </submittedName>
</protein>
<accession>A0A4E0RXV4</accession>
<gene>
    <name evidence="12" type="ORF">D915_008348</name>
</gene>
<dbReference type="SUPFAM" id="SSF56300">
    <property type="entry name" value="Metallo-dependent phosphatases"/>
    <property type="match status" value="1"/>
</dbReference>
<dbReference type="InterPro" id="IPR004843">
    <property type="entry name" value="Calcineurin-like_PHP"/>
</dbReference>